<evidence type="ECO:0000313" key="2">
    <source>
        <dbReference type="EMBL" id="MFC4617603.1"/>
    </source>
</evidence>
<dbReference type="RefSeq" id="WP_376844636.1">
    <property type="nucleotide sequence ID" value="NZ_JBHSFW010000001.1"/>
</dbReference>
<dbReference type="InterPro" id="IPR036281">
    <property type="entry name" value="SinR/SinI_dimer_dom_sf"/>
</dbReference>
<protein>
    <submittedName>
        <fullName evidence="2">Anti-repressor SinI family protein</fullName>
    </submittedName>
</protein>
<dbReference type="PROSITE" id="PS51500">
    <property type="entry name" value="SIN"/>
    <property type="match status" value="1"/>
</dbReference>
<feature type="domain" description="Sin" evidence="1">
    <location>
        <begin position="1"/>
        <end position="34"/>
    </location>
</feature>
<dbReference type="Pfam" id="PF08671">
    <property type="entry name" value="SinI"/>
    <property type="match status" value="1"/>
</dbReference>
<dbReference type="SUPFAM" id="SSF47406">
    <property type="entry name" value="SinR repressor dimerisation domain-like"/>
    <property type="match status" value="1"/>
</dbReference>
<proteinExistence type="predicted"/>
<reference evidence="3" key="1">
    <citation type="journal article" date="2019" name="Int. J. Syst. Evol. Microbiol.">
        <title>The Global Catalogue of Microorganisms (GCM) 10K type strain sequencing project: providing services to taxonomists for standard genome sequencing and annotation.</title>
        <authorList>
            <consortium name="The Broad Institute Genomics Platform"/>
            <consortium name="The Broad Institute Genome Sequencing Center for Infectious Disease"/>
            <person name="Wu L."/>
            <person name="Ma J."/>
        </authorList>
    </citation>
    <scope>NUCLEOTIDE SEQUENCE [LARGE SCALE GENOMIC DNA]</scope>
    <source>
        <strain evidence="3">CGMCC 1.16306</strain>
    </source>
</reference>
<comment type="caution">
    <text evidence="2">The sequence shown here is derived from an EMBL/GenBank/DDBJ whole genome shotgun (WGS) entry which is preliminary data.</text>
</comment>
<organism evidence="2 3">
    <name type="scientific">Camelliibacillus cellulosilyticus</name>
    <dbReference type="NCBI Taxonomy" id="2174486"/>
    <lineage>
        <taxon>Bacteria</taxon>
        <taxon>Bacillati</taxon>
        <taxon>Bacillota</taxon>
        <taxon>Bacilli</taxon>
        <taxon>Bacillales</taxon>
        <taxon>Sporolactobacillaceae</taxon>
        <taxon>Camelliibacillus</taxon>
    </lineage>
</organism>
<dbReference type="InterPro" id="IPR010981">
    <property type="entry name" value="SinR/SinI_dimer_dom"/>
</dbReference>
<accession>A0ABV9GHJ4</accession>
<keyword evidence="3" id="KW-1185">Reference proteome</keyword>
<sequence length="43" mass="5128">MIVHIDKEWLYLMALAKEIGLTKDDVRQFIQKKIKEKSAVRIK</sequence>
<dbReference type="Proteomes" id="UP001596022">
    <property type="component" value="Unassembled WGS sequence"/>
</dbReference>
<evidence type="ECO:0000313" key="3">
    <source>
        <dbReference type="Proteomes" id="UP001596022"/>
    </source>
</evidence>
<dbReference type="EMBL" id="JBHSFW010000001">
    <property type="protein sequence ID" value="MFC4617603.1"/>
    <property type="molecule type" value="Genomic_DNA"/>
</dbReference>
<evidence type="ECO:0000259" key="1">
    <source>
        <dbReference type="PROSITE" id="PS51500"/>
    </source>
</evidence>
<gene>
    <name evidence="2" type="ORF">ACFO4N_02535</name>
</gene>
<name>A0ABV9GHJ4_9BACL</name>